<reference evidence="4 5" key="1">
    <citation type="submission" date="2013-08" db="EMBL/GenBank/DDBJ databases">
        <authorList>
            <person name="Durkin A.S."/>
            <person name="Haft D.R."/>
            <person name="McCorrison J."/>
            <person name="Torralba M."/>
            <person name="Gillis M."/>
            <person name="Haft D.H."/>
            <person name="Methe B."/>
            <person name="Sutton G."/>
            <person name="Nelson K.E."/>
        </authorList>
    </citation>
    <scope>NUCLEOTIDE SEQUENCE [LARGE SCALE GENOMIC DNA]</scope>
    <source>
        <strain evidence="4 5">F0493</strain>
    </source>
</reference>
<keyword evidence="2" id="KW-0732">Signal</keyword>
<dbReference type="EMBL" id="AWGW01000026">
    <property type="protein sequence ID" value="ERJ99309.1"/>
    <property type="molecule type" value="Genomic_DNA"/>
</dbReference>
<gene>
    <name evidence="4" type="ORF">HMPREF9145_1906</name>
</gene>
<dbReference type="PATRIC" id="fig|1395125.3.peg.2079"/>
<evidence type="ECO:0000313" key="5">
    <source>
        <dbReference type="Proteomes" id="UP000017023"/>
    </source>
</evidence>
<dbReference type="CDD" id="cd07185">
    <property type="entry name" value="OmpA_C-like"/>
    <property type="match status" value="1"/>
</dbReference>
<dbReference type="Pfam" id="PF00691">
    <property type="entry name" value="OmpA"/>
    <property type="match status" value="1"/>
</dbReference>
<feature type="signal peptide" evidence="2">
    <location>
        <begin position="1"/>
        <end position="19"/>
    </location>
</feature>
<evidence type="ECO:0000256" key="1">
    <source>
        <dbReference type="PROSITE-ProRule" id="PRU00473"/>
    </source>
</evidence>
<feature type="chain" id="PRO_5004632459" evidence="2">
    <location>
        <begin position="20"/>
        <end position="355"/>
    </location>
</feature>
<dbReference type="GO" id="GO:0016020">
    <property type="term" value="C:membrane"/>
    <property type="evidence" value="ECO:0007669"/>
    <property type="project" value="UniProtKB-UniRule"/>
</dbReference>
<evidence type="ECO:0000259" key="3">
    <source>
        <dbReference type="PROSITE" id="PS51123"/>
    </source>
</evidence>
<dbReference type="InterPro" id="IPR006665">
    <property type="entry name" value="OmpA-like"/>
</dbReference>
<organism evidence="4 5">
    <name type="scientific">Segatella salivae F0493</name>
    <dbReference type="NCBI Taxonomy" id="1395125"/>
    <lineage>
        <taxon>Bacteria</taxon>
        <taxon>Pseudomonadati</taxon>
        <taxon>Bacteroidota</taxon>
        <taxon>Bacteroidia</taxon>
        <taxon>Bacteroidales</taxon>
        <taxon>Prevotellaceae</taxon>
        <taxon>Segatella</taxon>
    </lineage>
</organism>
<proteinExistence type="predicted"/>
<dbReference type="InterPro" id="IPR036737">
    <property type="entry name" value="OmpA-like_sf"/>
</dbReference>
<evidence type="ECO:0000313" key="4">
    <source>
        <dbReference type="EMBL" id="ERJ99309.1"/>
    </source>
</evidence>
<feature type="domain" description="OmpA-like" evidence="3">
    <location>
        <begin position="259"/>
        <end position="355"/>
    </location>
</feature>
<dbReference type="SUPFAM" id="SSF103088">
    <property type="entry name" value="OmpA-like"/>
    <property type="match status" value="1"/>
</dbReference>
<comment type="caution">
    <text evidence="4">The sequence shown here is derived from an EMBL/GenBank/DDBJ whole genome shotgun (WGS) entry which is preliminary data.</text>
</comment>
<dbReference type="Proteomes" id="UP000017023">
    <property type="component" value="Unassembled WGS sequence"/>
</dbReference>
<evidence type="ECO:0000256" key="2">
    <source>
        <dbReference type="SAM" id="SignalP"/>
    </source>
</evidence>
<name>U2MC86_9BACT</name>
<dbReference type="Gene3D" id="3.30.1330.60">
    <property type="entry name" value="OmpA-like domain"/>
    <property type="match status" value="1"/>
</dbReference>
<protein>
    <submittedName>
        <fullName evidence="4">OmpA/MotB/Pal peptidoglycan-associating domain protein</fullName>
    </submittedName>
</protein>
<dbReference type="AlphaFoldDB" id="U2MC86"/>
<keyword evidence="1" id="KW-0472">Membrane</keyword>
<dbReference type="RefSeq" id="WP_021826044.1">
    <property type="nucleotide sequence ID" value="NZ_AWGW01000026.1"/>
</dbReference>
<dbReference type="GeneID" id="78498544"/>
<dbReference type="PROSITE" id="PS51123">
    <property type="entry name" value="OMPA_2"/>
    <property type="match status" value="1"/>
</dbReference>
<sequence length="355" mass="38238">MKKLVLLAAAALMTVSASAQTVQESKTFDNIYVGVNGGVATKTTGHAWLKGLDPNAGLRIGRWFTPVVGLAVESNAYFSNKPYASTGTIVRFLNTSLLGTLNVSNWFGGYTGEPRSFEVIAVAGLGWGHLFGNTAEYKSFKQVNNLTSKLGLDFAFNFGSQKQWQFYVEPSIAYGLNDKSGTPYNMGNSGIQYNINHSYVQLNGGLIYKFANSNGTHNFKIVTPRDQSEIDALNSQISDLRNELAKKPKEVIKEVVKEVPGASVVNPLFVTFAQGKSNLTSEAKSVLDNIAKGSTVQIVGTSSPEGSSSLNKKLSQDRANVVANYLKNKGVNVEQANGKGVQGTTSNRLAVIYVK</sequence>
<accession>U2MC86</accession>